<keyword evidence="8" id="KW-1185">Reference proteome</keyword>
<evidence type="ECO:0000313" key="8">
    <source>
        <dbReference type="Proteomes" id="UP000283509"/>
    </source>
</evidence>
<evidence type="ECO:0000313" key="7">
    <source>
        <dbReference type="EMBL" id="ROT81524.1"/>
    </source>
</evidence>
<gene>
    <name evidence="7" type="ORF">C7M84_025328</name>
</gene>
<dbReference type="EC" id="3.1.1.-" evidence="5"/>
<dbReference type="InterPro" id="IPR029058">
    <property type="entry name" value="AB_hydrolase_fold"/>
</dbReference>
<sequence length="552" mass="61221">MYNLSPPTEVMTASGRIVGTLEKSTKGKTFISFHGIPYAQPPVGPLRLRDPVKATPWDGVRNGTIPPPPCLQVPFSLAVMGVKLPAGQLVGSEDCLFLNVFTPRTFGMKGLPVMVFFHGGAFFAGGASEYKPYALLNHDVVLVVVQYRLGVLGFLSTEDDVLPGNYGLKDQTLALQWVQENIRNFGGDPKRVTIFGQSAGGTFVHYHIMSPKSEGLFQRAIMQSGTSVNPFSVAVGLRQATLTLGASLGCQGDAGSEEFLRCLQRTDAQDLAAGFQNFFAWFLSPLFFLPRVDGDFMPEDPNVLLREGRHQHVDLMSGVTAHEGAFGTKPLYSRPELVTSLLENPSLLPLSVLCCVGAEDPMATTLRIYQHYLGGLNINDTERVTEMMSNRLFKVSQDLATQYHSKNVSPGKKTFSYELTHRGQLSVGDYFETPVGKHWVMHSDDLFYLFQRDSLVPIPKIPGRPDDLVREDDLRLRDIMTTMWTNFAAYGDPTPDLSLGFKWEEATENDLKHLDLTPNPVMMGDQRKEVRRFHASLPTSQNYILNPELVTP</sequence>
<keyword evidence="4" id="KW-0325">Glycoprotein</keyword>
<name>A0A423TYJ3_PENVA</name>
<dbReference type="Gene3D" id="3.40.50.1820">
    <property type="entry name" value="alpha/beta hydrolase"/>
    <property type="match status" value="1"/>
</dbReference>
<comment type="caution">
    <text evidence="7">The sequence shown here is derived from an EMBL/GenBank/DDBJ whole genome shotgun (WGS) entry which is preliminary data.</text>
</comment>
<dbReference type="PROSITE" id="PS00122">
    <property type="entry name" value="CARBOXYLESTERASE_B_1"/>
    <property type="match status" value="1"/>
</dbReference>
<accession>A0A423TYJ3</accession>
<dbReference type="AlphaFoldDB" id="A0A423TYJ3"/>
<evidence type="ECO:0000256" key="4">
    <source>
        <dbReference type="ARBA" id="ARBA00023180"/>
    </source>
</evidence>
<dbReference type="InterPro" id="IPR019819">
    <property type="entry name" value="Carboxylesterase_B_CS"/>
</dbReference>
<keyword evidence="3 5" id="KW-0378">Hydrolase</keyword>
<feature type="domain" description="Carboxylesterase type B" evidence="6">
    <location>
        <begin position="8"/>
        <end position="527"/>
    </location>
</feature>
<proteinExistence type="inferred from homology"/>
<dbReference type="Proteomes" id="UP000283509">
    <property type="component" value="Unassembled WGS sequence"/>
</dbReference>
<dbReference type="PROSITE" id="PS00941">
    <property type="entry name" value="CARBOXYLESTERASE_B_2"/>
    <property type="match status" value="1"/>
</dbReference>
<organism evidence="7 8">
    <name type="scientific">Penaeus vannamei</name>
    <name type="common">Whiteleg shrimp</name>
    <name type="synonym">Litopenaeus vannamei</name>
    <dbReference type="NCBI Taxonomy" id="6689"/>
    <lineage>
        <taxon>Eukaryota</taxon>
        <taxon>Metazoa</taxon>
        <taxon>Ecdysozoa</taxon>
        <taxon>Arthropoda</taxon>
        <taxon>Crustacea</taxon>
        <taxon>Multicrustacea</taxon>
        <taxon>Malacostraca</taxon>
        <taxon>Eumalacostraca</taxon>
        <taxon>Eucarida</taxon>
        <taxon>Decapoda</taxon>
        <taxon>Dendrobranchiata</taxon>
        <taxon>Penaeoidea</taxon>
        <taxon>Penaeidae</taxon>
        <taxon>Penaeus</taxon>
    </lineage>
</organism>
<comment type="similarity">
    <text evidence="1 5">Belongs to the type-B carboxylesterase/lipase family.</text>
</comment>
<evidence type="ECO:0000256" key="1">
    <source>
        <dbReference type="ARBA" id="ARBA00005964"/>
    </source>
</evidence>
<reference evidence="7 8" key="2">
    <citation type="submission" date="2019-01" db="EMBL/GenBank/DDBJ databases">
        <title>The decoding of complex shrimp genome reveals the adaptation for benthos swimmer, frequently molting mechanism and breeding impact on genome.</title>
        <authorList>
            <person name="Sun Y."/>
            <person name="Gao Y."/>
            <person name="Yu Y."/>
        </authorList>
    </citation>
    <scope>NUCLEOTIDE SEQUENCE [LARGE SCALE GENOMIC DNA]</scope>
    <source>
        <tissue evidence="7">Muscle</tissue>
    </source>
</reference>
<evidence type="ECO:0000259" key="6">
    <source>
        <dbReference type="Pfam" id="PF00135"/>
    </source>
</evidence>
<reference evidence="7 8" key="1">
    <citation type="submission" date="2018-04" db="EMBL/GenBank/DDBJ databases">
        <authorList>
            <person name="Zhang X."/>
            <person name="Yuan J."/>
            <person name="Li F."/>
            <person name="Xiang J."/>
        </authorList>
    </citation>
    <scope>NUCLEOTIDE SEQUENCE [LARGE SCALE GENOMIC DNA]</scope>
    <source>
        <tissue evidence="7">Muscle</tissue>
    </source>
</reference>
<dbReference type="InterPro" id="IPR002018">
    <property type="entry name" value="CarbesteraseB"/>
</dbReference>
<dbReference type="InterPro" id="IPR050309">
    <property type="entry name" value="Type-B_Carboxylest/Lipase"/>
</dbReference>
<dbReference type="OrthoDB" id="19653at2759"/>
<protein>
    <recommendedName>
        <fullName evidence="5">Carboxylic ester hydrolase</fullName>
        <ecNumber evidence="5">3.1.1.-</ecNumber>
    </recommendedName>
</protein>
<keyword evidence="2" id="KW-0719">Serine esterase</keyword>
<evidence type="ECO:0000256" key="5">
    <source>
        <dbReference type="RuleBase" id="RU361235"/>
    </source>
</evidence>
<dbReference type="InterPro" id="IPR019826">
    <property type="entry name" value="Carboxylesterase_B_AS"/>
</dbReference>
<dbReference type="EMBL" id="QCYY01000962">
    <property type="protein sequence ID" value="ROT81524.1"/>
    <property type="molecule type" value="Genomic_DNA"/>
</dbReference>
<dbReference type="Pfam" id="PF00135">
    <property type="entry name" value="COesterase"/>
    <property type="match status" value="1"/>
</dbReference>
<evidence type="ECO:0000256" key="2">
    <source>
        <dbReference type="ARBA" id="ARBA00022487"/>
    </source>
</evidence>
<dbReference type="PANTHER" id="PTHR11559">
    <property type="entry name" value="CARBOXYLESTERASE"/>
    <property type="match status" value="1"/>
</dbReference>
<evidence type="ECO:0000256" key="3">
    <source>
        <dbReference type="ARBA" id="ARBA00022801"/>
    </source>
</evidence>
<dbReference type="GO" id="GO:0052689">
    <property type="term" value="F:carboxylic ester hydrolase activity"/>
    <property type="evidence" value="ECO:0007669"/>
    <property type="project" value="UniProtKB-KW"/>
</dbReference>
<dbReference type="SUPFAM" id="SSF53474">
    <property type="entry name" value="alpha/beta-Hydrolases"/>
    <property type="match status" value="1"/>
</dbReference>